<dbReference type="EMBL" id="CP029462">
    <property type="protein sequence ID" value="AXL21337.1"/>
    <property type="molecule type" value="Genomic_DNA"/>
</dbReference>
<dbReference type="OrthoDB" id="9816190at2"/>
<dbReference type="AlphaFoldDB" id="A0A346AZP4"/>
<keyword evidence="2" id="KW-1185">Reference proteome</keyword>
<dbReference type="KEGG" id="meg:DKB62_07055"/>
<dbReference type="Proteomes" id="UP000254337">
    <property type="component" value="Chromosome"/>
</dbReference>
<accession>A0A346AZP4</accession>
<protein>
    <recommendedName>
        <fullName evidence="3">Methionine synthase</fullName>
    </recommendedName>
</protein>
<evidence type="ECO:0000313" key="1">
    <source>
        <dbReference type="EMBL" id="AXL21337.1"/>
    </source>
</evidence>
<dbReference type="RefSeq" id="WP_107196032.1">
    <property type="nucleotide sequence ID" value="NZ_DYXP01000083.1"/>
</dbReference>
<evidence type="ECO:0000313" key="2">
    <source>
        <dbReference type="Proteomes" id="UP000254337"/>
    </source>
</evidence>
<reference evidence="1 2" key="1">
    <citation type="submission" date="2018-05" db="EMBL/GenBank/DDBJ databases">
        <title>Complete genome sequence of Megasphaera sp. AJH120T, isolated from the ceca of a chicken.</title>
        <authorList>
            <person name="Maki J."/>
            <person name="Looft T."/>
        </authorList>
    </citation>
    <scope>NUCLEOTIDE SEQUENCE [LARGE SCALE GENOMIC DNA]</scope>
    <source>
        <strain evidence="1 2">AJH120</strain>
    </source>
</reference>
<dbReference type="InterPro" id="IPR037010">
    <property type="entry name" value="VitB12-dep_Met_synth_activ_sf"/>
</dbReference>
<dbReference type="GO" id="GO:0008705">
    <property type="term" value="F:methionine synthase activity"/>
    <property type="evidence" value="ECO:0007669"/>
    <property type="project" value="InterPro"/>
</dbReference>
<dbReference type="Gene3D" id="3.40.109.40">
    <property type="match status" value="1"/>
</dbReference>
<sequence>MPVYEGTIPSINMEQVREYAAQRGQGDADDAVLSEACTTVLHLAAPKAVFQQGYYDAASHHILCSAPFKLKSEQIVPYLEQARILLMAAVTIGPAVEEEIDKRFLNQDVAGGIVLDSAAAVATGQLLDQLTHHINEICEPKGYKILWRVSPGTADWPIGQQMDLANAAGGGQIGLAVTAGGMLSPRKTLTALFGLVPTEEGCGGSCSSCSMSGCCGSC</sequence>
<dbReference type="SUPFAM" id="SSF56507">
    <property type="entry name" value="Methionine synthase activation domain-like"/>
    <property type="match status" value="1"/>
</dbReference>
<organism evidence="1 2">
    <name type="scientific">Megasphaera stantonii</name>
    <dbReference type="NCBI Taxonomy" id="2144175"/>
    <lineage>
        <taxon>Bacteria</taxon>
        <taxon>Bacillati</taxon>
        <taxon>Bacillota</taxon>
        <taxon>Negativicutes</taxon>
        <taxon>Veillonellales</taxon>
        <taxon>Veillonellaceae</taxon>
        <taxon>Megasphaera</taxon>
    </lineage>
</organism>
<name>A0A346AZP4_9FIRM</name>
<gene>
    <name evidence="1" type="ORF">DKB62_07055</name>
</gene>
<proteinExistence type="predicted"/>
<evidence type="ECO:0008006" key="3">
    <source>
        <dbReference type="Google" id="ProtNLM"/>
    </source>
</evidence>